<dbReference type="RefSeq" id="WP_226175822.1">
    <property type="nucleotide sequence ID" value="NZ_JAJADR010000002.1"/>
</dbReference>
<evidence type="ECO:0000313" key="2">
    <source>
        <dbReference type="Proteomes" id="UP001165296"/>
    </source>
</evidence>
<sequence length="54" mass="5916">MARLLETVAGLLARFTTTFDLPTGVEVLDLALATGRAPRRRRSSAFIRAISRAE</sequence>
<name>A0ABS8AR81_9BACT</name>
<dbReference type="EMBL" id="JAJADR010000002">
    <property type="protein sequence ID" value="MCB2408523.1"/>
    <property type="molecule type" value="Genomic_DNA"/>
</dbReference>
<evidence type="ECO:0000313" key="1">
    <source>
        <dbReference type="EMBL" id="MCB2408523.1"/>
    </source>
</evidence>
<dbReference type="Proteomes" id="UP001165296">
    <property type="component" value="Unassembled WGS sequence"/>
</dbReference>
<accession>A0ABS8AR81</accession>
<proteinExistence type="predicted"/>
<reference evidence="1" key="1">
    <citation type="submission" date="2021-10" db="EMBL/GenBank/DDBJ databases">
        <authorList>
            <person name="Dean J.D."/>
            <person name="Kim M.K."/>
            <person name="Newey C.N."/>
            <person name="Stoker T.S."/>
            <person name="Thompson D.W."/>
            <person name="Grose J.H."/>
        </authorList>
    </citation>
    <scope>NUCLEOTIDE SEQUENCE</scope>
    <source>
        <strain evidence="1">BT178</strain>
    </source>
</reference>
<organism evidence="1 2">
    <name type="scientific">Hymenobacter lucidus</name>
    <dbReference type="NCBI Taxonomy" id="2880930"/>
    <lineage>
        <taxon>Bacteria</taxon>
        <taxon>Pseudomonadati</taxon>
        <taxon>Bacteroidota</taxon>
        <taxon>Cytophagia</taxon>
        <taxon>Cytophagales</taxon>
        <taxon>Hymenobacteraceae</taxon>
        <taxon>Hymenobacter</taxon>
    </lineage>
</organism>
<protein>
    <submittedName>
        <fullName evidence="1">Uncharacterized protein</fullName>
    </submittedName>
</protein>
<gene>
    <name evidence="1" type="ORF">LGH74_11090</name>
</gene>
<keyword evidence="2" id="KW-1185">Reference proteome</keyword>
<comment type="caution">
    <text evidence="1">The sequence shown here is derived from an EMBL/GenBank/DDBJ whole genome shotgun (WGS) entry which is preliminary data.</text>
</comment>